<accession>A0A160VDB3</accession>
<gene>
    <name evidence="1" type="ORF">MGWOODY_Mmi2271</name>
</gene>
<dbReference type="InterPro" id="IPR014710">
    <property type="entry name" value="RmlC-like_jellyroll"/>
</dbReference>
<name>A0A160VDB3_9ZZZZ</name>
<keyword evidence="1" id="KW-0560">Oxidoreductase</keyword>
<sequence>MITLDKENIETAEILLPCNNLDETLQFFIDKLGFKMESIAPAEKPSIAVISGHGIRLRLEPGNNPDPGSINLLCSDPATVADGKLELTAPNGTRVSLIEANPPLNIPNVKQTFVLSKMSDTDQWSEGRAGMQYRDLIPDRQGGYAVVSHIRILEGGPVPDYVHYHKILFQMIYCYKGWARLVYEDQGEPFIIEAGDCVLQPPHIRHQVLESSQGMEVIELTCPADHETCVDHELELPTSSVNPERLFNGQHFIRHEAAKAEWKPWRMEGFEARDIGIATATDGLAGVHVARPVGQPHSEFVSHDADLLFTFLLNGSAEFNCDQKDSELLTAGDSFIVPGNMKHSLSKCSEDMEILEVALPAVFNTAHHLKKAGLIS</sequence>
<dbReference type="GO" id="GO:0004355">
    <property type="term" value="F:glutamate synthase (NADPH) activity"/>
    <property type="evidence" value="ECO:0007669"/>
    <property type="project" value="UniProtKB-EC"/>
</dbReference>
<protein>
    <submittedName>
        <fullName evidence="1">Glutamate synthase [NADPH] large chain</fullName>
        <ecNumber evidence="1">1.4.1.13</ecNumber>
    </submittedName>
</protein>
<dbReference type="EMBL" id="FAXC01000016">
    <property type="protein sequence ID" value="CUV08162.1"/>
    <property type="molecule type" value="Genomic_DNA"/>
</dbReference>
<proteinExistence type="predicted"/>
<organism evidence="1">
    <name type="scientific">hydrothermal vent metagenome</name>
    <dbReference type="NCBI Taxonomy" id="652676"/>
    <lineage>
        <taxon>unclassified sequences</taxon>
        <taxon>metagenomes</taxon>
        <taxon>ecological metagenomes</taxon>
    </lineage>
</organism>
<dbReference type="CDD" id="cd06980">
    <property type="entry name" value="cupin_bxe_c0505"/>
    <property type="match status" value="1"/>
</dbReference>
<dbReference type="InterPro" id="IPR011051">
    <property type="entry name" value="RmlC_Cupin_sf"/>
</dbReference>
<dbReference type="AlphaFoldDB" id="A0A160VDB3"/>
<dbReference type="Gene3D" id="2.60.120.10">
    <property type="entry name" value="Jelly Rolls"/>
    <property type="match status" value="2"/>
</dbReference>
<evidence type="ECO:0000313" key="1">
    <source>
        <dbReference type="EMBL" id="CUV08162.1"/>
    </source>
</evidence>
<dbReference type="EC" id="1.4.1.13" evidence="1"/>
<dbReference type="SUPFAM" id="SSF51182">
    <property type="entry name" value="RmlC-like cupins"/>
    <property type="match status" value="1"/>
</dbReference>
<reference evidence="1" key="1">
    <citation type="submission" date="2015-10" db="EMBL/GenBank/DDBJ databases">
        <authorList>
            <person name="Gilbert D.G."/>
        </authorList>
    </citation>
    <scope>NUCLEOTIDE SEQUENCE</scope>
</reference>